<evidence type="ECO:0000313" key="2">
    <source>
        <dbReference type="Proteomes" id="UP000265520"/>
    </source>
</evidence>
<dbReference type="AlphaFoldDB" id="A0A392UB78"/>
<dbReference type="Proteomes" id="UP000265520">
    <property type="component" value="Unassembled WGS sequence"/>
</dbReference>
<name>A0A392UB78_9FABA</name>
<organism evidence="1 2">
    <name type="scientific">Trifolium medium</name>
    <dbReference type="NCBI Taxonomy" id="97028"/>
    <lineage>
        <taxon>Eukaryota</taxon>
        <taxon>Viridiplantae</taxon>
        <taxon>Streptophyta</taxon>
        <taxon>Embryophyta</taxon>
        <taxon>Tracheophyta</taxon>
        <taxon>Spermatophyta</taxon>
        <taxon>Magnoliopsida</taxon>
        <taxon>eudicotyledons</taxon>
        <taxon>Gunneridae</taxon>
        <taxon>Pentapetalae</taxon>
        <taxon>rosids</taxon>
        <taxon>fabids</taxon>
        <taxon>Fabales</taxon>
        <taxon>Fabaceae</taxon>
        <taxon>Papilionoideae</taxon>
        <taxon>50 kb inversion clade</taxon>
        <taxon>NPAAA clade</taxon>
        <taxon>Hologalegina</taxon>
        <taxon>IRL clade</taxon>
        <taxon>Trifolieae</taxon>
        <taxon>Trifolium</taxon>
    </lineage>
</organism>
<proteinExistence type="predicted"/>
<sequence length="41" mass="4463">MPAGFVLLSLLILFSFWHICSISYFTSSAVLAFIDPPAEAS</sequence>
<accession>A0A392UB78</accession>
<evidence type="ECO:0000313" key="1">
    <source>
        <dbReference type="EMBL" id="MCI68985.1"/>
    </source>
</evidence>
<protein>
    <submittedName>
        <fullName evidence="1">Uncharacterized protein</fullName>
    </submittedName>
</protein>
<feature type="non-terminal residue" evidence="1">
    <location>
        <position position="41"/>
    </location>
</feature>
<keyword evidence="2" id="KW-1185">Reference proteome</keyword>
<comment type="caution">
    <text evidence="1">The sequence shown here is derived from an EMBL/GenBank/DDBJ whole genome shotgun (WGS) entry which is preliminary data.</text>
</comment>
<dbReference type="EMBL" id="LXQA010746783">
    <property type="protein sequence ID" value="MCI68985.1"/>
    <property type="molecule type" value="Genomic_DNA"/>
</dbReference>
<reference evidence="1 2" key="1">
    <citation type="journal article" date="2018" name="Front. Plant Sci.">
        <title>Red Clover (Trifolium pratense) and Zigzag Clover (T. medium) - A Picture of Genomic Similarities and Differences.</title>
        <authorList>
            <person name="Dluhosova J."/>
            <person name="Istvanek J."/>
            <person name="Nedelnik J."/>
            <person name="Repkova J."/>
        </authorList>
    </citation>
    <scope>NUCLEOTIDE SEQUENCE [LARGE SCALE GENOMIC DNA]</scope>
    <source>
        <strain evidence="2">cv. 10/8</strain>
        <tissue evidence="1">Leaf</tissue>
    </source>
</reference>